<evidence type="ECO:0000313" key="11">
    <source>
        <dbReference type="EMBL" id="AUX20164.1"/>
    </source>
</evidence>
<dbReference type="Pfam" id="PF00528">
    <property type="entry name" value="BPD_transp_1"/>
    <property type="match status" value="1"/>
</dbReference>
<feature type="transmembrane region" description="Helical" evidence="8">
    <location>
        <begin position="146"/>
        <end position="168"/>
    </location>
</feature>
<dbReference type="Proteomes" id="UP000295781">
    <property type="component" value="Chromosome"/>
</dbReference>
<evidence type="ECO:0000256" key="9">
    <source>
        <dbReference type="SAM" id="MobiDB-lite"/>
    </source>
</evidence>
<evidence type="ECO:0000256" key="1">
    <source>
        <dbReference type="ARBA" id="ARBA00004651"/>
    </source>
</evidence>
<keyword evidence="5 8" id="KW-0812">Transmembrane</keyword>
<comment type="subcellular location">
    <subcellularLocation>
        <location evidence="1 8">Cell membrane</location>
        <topology evidence="1 8">Multi-pass membrane protein</topology>
    </subcellularLocation>
</comment>
<dbReference type="RefSeq" id="WP_242515827.1">
    <property type="nucleotide sequence ID" value="NZ_CP012670.1"/>
</dbReference>
<reference evidence="11 12" key="1">
    <citation type="submission" date="2015-09" db="EMBL/GenBank/DDBJ databases">
        <title>Sorangium comparison.</title>
        <authorList>
            <person name="Zaburannyi N."/>
            <person name="Bunk B."/>
            <person name="Overmann J."/>
            <person name="Mueller R."/>
        </authorList>
    </citation>
    <scope>NUCLEOTIDE SEQUENCE [LARGE SCALE GENOMIC DNA]</scope>
    <source>
        <strain evidence="11 12">So ceGT47</strain>
    </source>
</reference>
<dbReference type="InterPro" id="IPR035906">
    <property type="entry name" value="MetI-like_sf"/>
</dbReference>
<feature type="compositionally biased region" description="Low complexity" evidence="9">
    <location>
        <begin position="224"/>
        <end position="246"/>
    </location>
</feature>
<dbReference type="InterPro" id="IPR000515">
    <property type="entry name" value="MetI-like"/>
</dbReference>
<dbReference type="PANTHER" id="PTHR30450">
    <property type="entry name" value="ABC TRANSPORTER PERMEASE"/>
    <property type="match status" value="1"/>
</dbReference>
<keyword evidence="4" id="KW-1003">Cell membrane</keyword>
<feature type="domain" description="ABC transmembrane type-1" evidence="10">
    <location>
        <begin position="13"/>
        <end position="207"/>
    </location>
</feature>
<dbReference type="Gene3D" id="1.10.3720.10">
    <property type="entry name" value="MetI-like"/>
    <property type="match status" value="1"/>
</dbReference>
<dbReference type="SUPFAM" id="SSF161098">
    <property type="entry name" value="MetI-like"/>
    <property type="match status" value="1"/>
</dbReference>
<dbReference type="FunFam" id="1.10.3720.10:FF:000002">
    <property type="entry name" value="D-methionine ABC transporter permease MetI"/>
    <property type="match status" value="1"/>
</dbReference>
<dbReference type="CDD" id="cd06261">
    <property type="entry name" value="TM_PBP2"/>
    <property type="match status" value="1"/>
</dbReference>
<evidence type="ECO:0000256" key="6">
    <source>
        <dbReference type="ARBA" id="ARBA00022989"/>
    </source>
</evidence>
<dbReference type="NCBIfam" id="NF008049">
    <property type="entry name" value="PRK10782.1"/>
    <property type="match status" value="1"/>
</dbReference>
<feature type="transmembrane region" description="Helical" evidence="8">
    <location>
        <begin position="52"/>
        <end position="75"/>
    </location>
</feature>
<feature type="region of interest" description="Disordered" evidence="9">
    <location>
        <begin position="215"/>
        <end position="246"/>
    </location>
</feature>
<gene>
    <name evidence="11" type="ORF">SOCEGT47_006280</name>
</gene>
<evidence type="ECO:0000256" key="7">
    <source>
        <dbReference type="ARBA" id="ARBA00023136"/>
    </source>
</evidence>
<protein>
    <submittedName>
        <fullName evidence="11">Methionine ABC transporter permease</fullName>
    </submittedName>
</protein>
<dbReference type="EMBL" id="CP012670">
    <property type="protein sequence ID" value="AUX20164.1"/>
    <property type="molecule type" value="Genomic_DNA"/>
</dbReference>
<sequence length="246" mass="26016">MPSALLHSLWVATLETLYMTSISAILVLLAGLPLGVALVITDQGGLWERPLLHRSLGALVNVGRSVPFIILMVAIVPLTRWLVGTTIGTTAAIVPLVVAAIPFMGRVVEQSLREVDPGLVEAAVAMGSTHRQVILRVLIPEALPSLLRGAALMIINLLGYSAMAGAVGGGGLGDLAVKYGYMRFRTDVMLGCLVALLLLVQAVQLLGDRLASRFDRTRSRREPSPSTSFPGATPAPSGASPWKDRP</sequence>
<dbReference type="InterPro" id="IPR051322">
    <property type="entry name" value="AA_ABC_Transporter_Permease"/>
</dbReference>
<keyword evidence="6 8" id="KW-1133">Transmembrane helix</keyword>
<accession>A0A4P2PU55</accession>
<evidence type="ECO:0000256" key="3">
    <source>
        <dbReference type="ARBA" id="ARBA00022448"/>
    </source>
</evidence>
<proteinExistence type="inferred from homology"/>
<keyword evidence="7 8" id="KW-0472">Membrane</keyword>
<comment type="similarity">
    <text evidence="2">Belongs to the binding-protein-dependent transport system permease family. CysTW subfamily.</text>
</comment>
<evidence type="ECO:0000313" key="12">
    <source>
        <dbReference type="Proteomes" id="UP000295781"/>
    </source>
</evidence>
<organism evidence="11 12">
    <name type="scientific">Sorangium cellulosum</name>
    <name type="common">Polyangium cellulosum</name>
    <dbReference type="NCBI Taxonomy" id="56"/>
    <lineage>
        <taxon>Bacteria</taxon>
        <taxon>Pseudomonadati</taxon>
        <taxon>Myxococcota</taxon>
        <taxon>Polyangia</taxon>
        <taxon>Polyangiales</taxon>
        <taxon>Polyangiaceae</taxon>
        <taxon>Sorangium</taxon>
    </lineage>
</organism>
<evidence type="ECO:0000256" key="8">
    <source>
        <dbReference type="RuleBase" id="RU363032"/>
    </source>
</evidence>
<name>A0A4P2PU55_SORCE</name>
<evidence type="ECO:0000259" key="10">
    <source>
        <dbReference type="PROSITE" id="PS50928"/>
    </source>
</evidence>
<keyword evidence="3 8" id="KW-0813">Transport</keyword>
<feature type="transmembrane region" description="Helical" evidence="8">
    <location>
        <begin position="81"/>
        <end position="103"/>
    </location>
</feature>
<evidence type="ECO:0000256" key="5">
    <source>
        <dbReference type="ARBA" id="ARBA00022692"/>
    </source>
</evidence>
<feature type="transmembrane region" description="Helical" evidence="8">
    <location>
        <begin position="20"/>
        <end position="40"/>
    </location>
</feature>
<dbReference type="PROSITE" id="PS50928">
    <property type="entry name" value="ABC_TM1"/>
    <property type="match status" value="1"/>
</dbReference>
<evidence type="ECO:0000256" key="2">
    <source>
        <dbReference type="ARBA" id="ARBA00007069"/>
    </source>
</evidence>
<dbReference type="GO" id="GO:0005886">
    <property type="term" value="C:plasma membrane"/>
    <property type="evidence" value="ECO:0007669"/>
    <property type="project" value="UniProtKB-SubCell"/>
</dbReference>
<evidence type="ECO:0000256" key="4">
    <source>
        <dbReference type="ARBA" id="ARBA00022475"/>
    </source>
</evidence>
<dbReference type="AlphaFoldDB" id="A0A4P2PU55"/>
<feature type="transmembrane region" description="Helical" evidence="8">
    <location>
        <begin position="188"/>
        <end position="211"/>
    </location>
</feature>
<dbReference type="GO" id="GO:0048473">
    <property type="term" value="P:D-methionine transmembrane transport"/>
    <property type="evidence" value="ECO:0007669"/>
    <property type="project" value="TreeGrafter"/>
</dbReference>
<dbReference type="PANTHER" id="PTHR30450:SF1">
    <property type="entry name" value="D-METHIONINE TRANSPORT SYSTEM PERMEASE PROTEIN METI-RELATED"/>
    <property type="match status" value="1"/>
</dbReference>